<evidence type="ECO:0000256" key="2">
    <source>
        <dbReference type="SAM" id="Phobius"/>
    </source>
</evidence>
<dbReference type="GO" id="GO:0030428">
    <property type="term" value="C:cell septum"/>
    <property type="evidence" value="ECO:0007669"/>
    <property type="project" value="TreeGrafter"/>
</dbReference>
<dbReference type="AlphaFoldDB" id="A0A017TFY8"/>
<accession>A0A017TFY8</accession>
<feature type="compositionally biased region" description="Pro residues" evidence="1">
    <location>
        <begin position="119"/>
        <end position="133"/>
    </location>
</feature>
<dbReference type="RefSeq" id="WP_044236588.1">
    <property type="nucleotide sequence ID" value="NZ_ASRX01000006.1"/>
</dbReference>
<dbReference type="PANTHER" id="PTHR38687">
    <property type="entry name" value="CELL DIVISION PROTEIN DEDD-RELATED"/>
    <property type="match status" value="1"/>
</dbReference>
<keyword evidence="2" id="KW-0472">Membrane</keyword>
<dbReference type="OrthoDB" id="7063246at2"/>
<reference evidence="4 5" key="1">
    <citation type="submission" date="2013-05" db="EMBL/GenBank/DDBJ databases">
        <title>Genome assembly of Chondromyces apiculatus DSM 436.</title>
        <authorList>
            <person name="Sharma G."/>
            <person name="Khatri I."/>
            <person name="Kaur C."/>
            <person name="Mayilraj S."/>
            <person name="Subramanian S."/>
        </authorList>
    </citation>
    <scope>NUCLEOTIDE SEQUENCE [LARGE SCALE GENOMIC DNA]</scope>
    <source>
        <strain evidence="4 5">DSM 436</strain>
    </source>
</reference>
<dbReference type="Gene3D" id="3.30.70.1070">
    <property type="entry name" value="Sporulation related repeat"/>
    <property type="match status" value="1"/>
</dbReference>
<dbReference type="EMBL" id="ASRX01000006">
    <property type="protein sequence ID" value="EYF07842.1"/>
    <property type="molecule type" value="Genomic_DNA"/>
</dbReference>
<dbReference type="SUPFAM" id="SSF110997">
    <property type="entry name" value="Sporulation related repeat"/>
    <property type="match status" value="1"/>
</dbReference>
<keyword evidence="2" id="KW-0812">Transmembrane</keyword>
<keyword evidence="2" id="KW-1133">Transmembrane helix</keyword>
<evidence type="ECO:0000313" key="4">
    <source>
        <dbReference type="EMBL" id="EYF07842.1"/>
    </source>
</evidence>
<organism evidence="4 5">
    <name type="scientific">Chondromyces apiculatus DSM 436</name>
    <dbReference type="NCBI Taxonomy" id="1192034"/>
    <lineage>
        <taxon>Bacteria</taxon>
        <taxon>Pseudomonadati</taxon>
        <taxon>Myxococcota</taxon>
        <taxon>Polyangia</taxon>
        <taxon>Polyangiales</taxon>
        <taxon>Polyangiaceae</taxon>
        <taxon>Chondromyces</taxon>
    </lineage>
</organism>
<evidence type="ECO:0000313" key="5">
    <source>
        <dbReference type="Proteomes" id="UP000019678"/>
    </source>
</evidence>
<dbReference type="GO" id="GO:0032506">
    <property type="term" value="P:cytokinetic process"/>
    <property type="evidence" value="ECO:0007669"/>
    <property type="project" value="TreeGrafter"/>
</dbReference>
<dbReference type="STRING" id="1192034.CAP_6864"/>
<dbReference type="GO" id="GO:0042834">
    <property type="term" value="F:peptidoglycan binding"/>
    <property type="evidence" value="ECO:0007669"/>
    <property type="project" value="InterPro"/>
</dbReference>
<feature type="transmembrane region" description="Helical" evidence="2">
    <location>
        <begin position="31"/>
        <end position="52"/>
    </location>
</feature>
<dbReference type="InterPro" id="IPR007730">
    <property type="entry name" value="SPOR-like_dom"/>
</dbReference>
<keyword evidence="5" id="KW-1185">Reference proteome</keyword>
<dbReference type="PROSITE" id="PS51724">
    <property type="entry name" value="SPOR"/>
    <property type="match status" value="1"/>
</dbReference>
<gene>
    <name evidence="4" type="ORF">CAP_6864</name>
</gene>
<feature type="region of interest" description="Disordered" evidence="1">
    <location>
        <begin position="110"/>
        <end position="133"/>
    </location>
</feature>
<dbReference type="InterPro" id="IPR036680">
    <property type="entry name" value="SPOR-like_sf"/>
</dbReference>
<evidence type="ECO:0000259" key="3">
    <source>
        <dbReference type="PROSITE" id="PS51724"/>
    </source>
</evidence>
<dbReference type="PANTHER" id="PTHR38687:SF1">
    <property type="entry name" value="CELL DIVISION PROTEIN DEDD"/>
    <property type="match status" value="1"/>
</dbReference>
<name>A0A017TFY8_9BACT</name>
<dbReference type="eggNOG" id="COG3147">
    <property type="taxonomic scope" value="Bacteria"/>
</dbReference>
<evidence type="ECO:0000256" key="1">
    <source>
        <dbReference type="SAM" id="MobiDB-lite"/>
    </source>
</evidence>
<dbReference type="GO" id="GO:0032153">
    <property type="term" value="C:cell division site"/>
    <property type="evidence" value="ECO:0007669"/>
    <property type="project" value="TreeGrafter"/>
</dbReference>
<comment type="caution">
    <text evidence="4">The sequence shown here is derived from an EMBL/GenBank/DDBJ whole genome shotgun (WGS) entry which is preliminary data.</text>
</comment>
<dbReference type="Pfam" id="PF05036">
    <property type="entry name" value="SPOR"/>
    <property type="match status" value="1"/>
</dbReference>
<protein>
    <submittedName>
        <fullName evidence="4">Adventurous gliding motility protein AgmI</fullName>
    </submittedName>
</protein>
<proteinExistence type="predicted"/>
<sequence length="271" mass="29222">MSRRADIVDPGAIRNLDQIQETEAEPRPSRAGALVLASLGGACIVFAAVALLRAPSSARPVPADPLGDLVARTHPAGQKIDRKPGIGQDVTFPSTLSDAQNPTTALEAVREKPKAAPDLPFPLPPGAPTEPPPATDKLPVVALPAQVMLEPVTSSKDALTTMARHVSREEGQEVAVGAAGSYQLQVSSFKDQPDAEKFAAALRRRGHHAYVEPAYVKGRGLWHRVRIGPFKHKHSAVIYRQEFEAKERIVTFIIDPPKTTVKVRETQDDDV</sequence>
<feature type="domain" description="SPOR" evidence="3">
    <location>
        <begin position="176"/>
        <end position="256"/>
    </location>
</feature>
<dbReference type="Proteomes" id="UP000019678">
    <property type="component" value="Unassembled WGS sequence"/>
</dbReference>
<dbReference type="InterPro" id="IPR052521">
    <property type="entry name" value="Cell_div_SPOR-domain"/>
</dbReference>